<dbReference type="InterPro" id="IPR006342">
    <property type="entry name" value="FkbM_mtfrase"/>
</dbReference>
<dbReference type="PANTHER" id="PTHR34203">
    <property type="entry name" value="METHYLTRANSFERASE, FKBM FAMILY PROTEIN"/>
    <property type="match status" value="1"/>
</dbReference>
<proteinExistence type="predicted"/>
<keyword evidence="5" id="KW-1185">Reference proteome</keyword>
<keyword evidence="1" id="KW-0812">Transmembrane</keyword>
<comment type="caution">
    <text evidence="3">The sequence shown here is derived from an EMBL/GenBank/DDBJ whole genome shotgun (WGS) entry which is preliminary data.</text>
</comment>
<feature type="domain" description="Methyltransferase FkbM" evidence="2">
    <location>
        <begin position="95"/>
        <end position="265"/>
    </location>
</feature>
<dbReference type="InterPro" id="IPR029063">
    <property type="entry name" value="SAM-dependent_MTases_sf"/>
</dbReference>
<dbReference type="EMBL" id="CAJNOM010002814">
    <property type="protein sequence ID" value="CAF1637976.1"/>
    <property type="molecule type" value="Genomic_DNA"/>
</dbReference>
<dbReference type="PANTHER" id="PTHR34203:SF15">
    <property type="entry name" value="SLL1173 PROTEIN"/>
    <property type="match status" value="1"/>
</dbReference>
<evidence type="ECO:0000259" key="2">
    <source>
        <dbReference type="Pfam" id="PF05050"/>
    </source>
</evidence>
<dbReference type="Pfam" id="PF05050">
    <property type="entry name" value="Methyltransf_21"/>
    <property type="match status" value="1"/>
</dbReference>
<accession>A0A815RPM5</accession>
<name>A0A815RPM5_9BILA</name>
<dbReference type="AlphaFoldDB" id="A0A815RPM5"/>
<dbReference type="Proteomes" id="UP000663832">
    <property type="component" value="Unassembled WGS sequence"/>
</dbReference>
<feature type="transmembrane region" description="Helical" evidence="1">
    <location>
        <begin position="7"/>
        <end position="24"/>
    </location>
</feature>
<keyword evidence="1" id="KW-0472">Membrane</keyword>
<dbReference type="SUPFAM" id="SSF53335">
    <property type="entry name" value="S-adenosyl-L-methionine-dependent methyltransferases"/>
    <property type="match status" value="1"/>
</dbReference>
<gene>
    <name evidence="3" type="ORF">BJG266_LOCUS41935</name>
    <name evidence="4" type="ORF">QVE165_LOCUS58815</name>
</gene>
<organism evidence="3 6">
    <name type="scientific">Adineta steineri</name>
    <dbReference type="NCBI Taxonomy" id="433720"/>
    <lineage>
        <taxon>Eukaryota</taxon>
        <taxon>Metazoa</taxon>
        <taxon>Spiralia</taxon>
        <taxon>Gnathifera</taxon>
        <taxon>Rotifera</taxon>
        <taxon>Eurotatoria</taxon>
        <taxon>Bdelloidea</taxon>
        <taxon>Adinetida</taxon>
        <taxon>Adinetidae</taxon>
        <taxon>Adineta</taxon>
    </lineage>
</organism>
<dbReference type="Gene3D" id="3.40.50.150">
    <property type="entry name" value="Vaccinia Virus protein VP39"/>
    <property type="match status" value="1"/>
</dbReference>
<evidence type="ECO:0000313" key="4">
    <source>
        <dbReference type="EMBL" id="CAF1637976.1"/>
    </source>
</evidence>
<dbReference type="NCBIfam" id="TIGR01444">
    <property type="entry name" value="fkbM_fam"/>
    <property type="match status" value="1"/>
</dbReference>
<keyword evidence="1" id="KW-1133">Transmembrane helix</keyword>
<dbReference type="InterPro" id="IPR052514">
    <property type="entry name" value="SAM-dependent_MTase"/>
</dbReference>
<dbReference type="Proteomes" id="UP000663877">
    <property type="component" value="Unassembled WGS sequence"/>
</dbReference>
<evidence type="ECO:0000313" key="3">
    <source>
        <dbReference type="EMBL" id="CAF1478591.1"/>
    </source>
</evidence>
<reference evidence="3" key="1">
    <citation type="submission" date="2021-02" db="EMBL/GenBank/DDBJ databases">
        <authorList>
            <person name="Nowell W R."/>
        </authorList>
    </citation>
    <scope>NUCLEOTIDE SEQUENCE</scope>
</reference>
<dbReference type="EMBL" id="CAJNOI010002492">
    <property type="protein sequence ID" value="CAF1478591.1"/>
    <property type="molecule type" value="Genomic_DNA"/>
</dbReference>
<dbReference type="OrthoDB" id="5835829at2759"/>
<evidence type="ECO:0000313" key="6">
    <source>
        <dbReference type="Proteomes" id="UP000663877"/>
    </source>
</evidence>
<sequence length="323" mass="37692">MKEYKRFLLYGLVVGTVIGFYLIFNLKSFVSYKNVFIDKTDFVLSSRLIIYNKTCGLQHWKEKKNFGHRDDIPFFSILSTILDSTEKKIIIIEFGANVGQFSERVLSIPHKIPYIVHSIEPVVTLFHLLRNRSRTFKKQKNDKHFHYNLAISDQSGEKPIYSPSQYGEGSTLGKAFLPNFKEIENVTVTTLPEFIKKYHIKTPISFIKIDVEGFEPEVIRGMNLSINAKIFPLFSFETGETWLDDRSVLAKEYTLKSFVEMLNYFQYDSYFIGNPYLLRISGTYWNNSFDGLRRNPNVLAILRHSQPWKNLKKLLSRIPFTSC</sequence>
<evidence type="ECO:0000256" key="1">
    <source>
        <dbReference type="SAM" id="Phobius"/>
    </source>
</evidence>
<evidence type="ECO:0000313" key="5">
    <source>
        <dbReference type="Proteomes" id="UP000663832"/>
    </source>
</evidence>
<protein>
    <recommendedName>
        <fullName evidence="2">Methyltransferase FkbM domain-containing protein</fullName>
    </recommendedName>
</protein>